<comment type="caution">
    <text evidence="2">The sequence shown here is derived from an EMBL/GenBank/DDBJ whole genome shotgun (WGS) entry which is preliminary data.</text>
</comment>
<dbReference type="AlphaFoldDB" id="A0A7C9H0T4"/>
<accession>A0A7C9H0T4</accession>
<gene>
    <name evidence="2" type="ORF">GKE48_01025</name>
</gene>
<evidence type="ECO:0000313" key="3">
    <source>
        <dbReference type="Proteomes" id="UP000481964"/>
    </source>
</evidence>
<reference evidence="2 3" key="1">
    <citation type="journal article" date="2019" name="Nat. Med.">
        <title>A library of human gut bacterial isolates paired with longitudinal multiomics data enables mechanistic microbiome research.</title>
        <authorList>
            <person name="Poyet M."/>
            <person name="Groussin M."/>
            <person name="Gibbons S.M."/>
            <person name="Avila-Pacheco J."/>
            <person name="Jiang X."/>
            <person name="Kearney S.M."/>
            <person name="Perrotta A.R."/>
            <person name="Berdy B."/>
            <person name="Zhao S."/>
            <person name="Lieberman T.D."/>
            <person name="Swanson P.K."/>
            <person name="Smith M."/>
            <person name="Roesemann S."/>
            <person name="Alexander J.E."/>
            <person name="Rich S.A."/>
            <person name="Livny J."/>
            <person name="Vlamakis H."/>
            <person name="Clish C."/>
            <person name="Bullock K."/>
            <person name="Deik A."/>
            <person name="Scott J."/>
            <person name="Pierce K.A."/>
            <person name="Xavier R.J."/>
            <person name="Alm E.J."/>
        </authorList>
    </citation>
    <scope>NUCLEOTIDE SEQUENCE [LARGE SCALE GENOMIC DNA]</scope>
    <source>
        <strain evidence="2 3">BIOML-A1</strain>
    </source>
</reference>
<dbReference type="SUPFAM" id="SSF52540">
    <property type="entry name" value="P-loop containing nucleoside triphosphate hydrolases"/>
    <property type="match status" value="1"/>
</dbReference>
<dbReference type="InterPro" id="IPR018647">
    <property type="entry name" value="SLFN_3-like_DNA/RNA_helicase"/>
</dbReference>
<protein>
    <submittedName>
        <fullName evidence="2">DUF2075 domain-containing protein</fullName>
    </submittedName>
</protein>
<dbReference type="EMBL" id="WKRD01000001">
    <property type="protein sequence ID" value="MSC56041.1"/>
    <property type="molecule type" value="Genomic_DNA"/>
</dbReference>
<feature type="domain" description="Schlafen group 3-like DNA/RNA helicase" evidence="1">
    <location>
        <begin position="262"/>
        <end position="647"/>
    </location>
</feature>
<evidence type="ECO:0000313" key="2">
    <source>
        <dbReference type="EMBL" id="MSC56041.1"/>
    </source>
</evidence>
<evidence type="ECO:0000259" key="1">
    <source>
        <dbReference type="Pfam" id="PF09848"/>
    </source>
</evidence>
<dbReference type="Gene3D" id="3.40.50.300">
    <property type="entry name" value="P-loop containing nucleotide triphosphate hydrolases"/>
    <property type="match status" value="1"/>
</dbReference>
<dbReference type="Pfam" id="PF09848">
    <property type="entry name" value="SLFN-g3_helicase"/>
    <property type="match status" value="1"/>
</dbReference>
<proteinExistence type="predicted"/>
<sequence length="678" mass="78175">MDVKVNFTSISLGGCVMNKYTFSTQSGKAYYCNSIPGFIKDKSASIIGQLVRHSFEINKEQSDAWENQICELQRRLEECGMEGDIIFEYDIVRLGKRIDIILLIRHMVFSLEFKNGKNAFTAQDAQQAEDYAIDIKNFHKESEDLYVCPILIATDAPKYSKPQVINHYDDKQVFLQRENIDTLIPKIMEIIDVYGSDDEIDFEKWFNSPYYPTPTIISAAIEAYNTHDISQIAQSEAGQDNINECESVIDRIVCYAREKKKKCICFVTGVPGAGKTLVGLDVVAKNLEKGRDSLSVYLSGNGPLVEVLREALKKSVADKNINKRETEAAINALIQSSYSFKLDNAKHNEPTAENILIFDEAQRVWNVEKMRRKHDDPTMAVSEPHLLYSIMDRHKDWAVMICLVGLGQDIYDGEVGINEWFRCGIEDFGEWEMYYSPDIFSQVEDKNIDKEMIISCDRCHAEKALHLKTSIRSFRADKQCQFVDALLNNEPETAKEIYQYIFEKYPVYITRDANVAKKWAKGKVRGSQRCGMLACSSAQRLKPEGIYVSTEIDVKNWFLAPPDDLRSSNMMEIVASEFKVQGLEIDWAVVCWDADLRRNDDNTDWLFYSFRGTKWQRRNKPEQQRYLVNSYRVLLTRARQGMVIFVPRGVEEEEDATRDYRNYDKIYEYLISCGIKEL</sequence>
<organism evidence="2 3">
    <name type="scientific">Lachnospira eligens</name>
    <dbReference type="NCBI Taxonomy" id="39485"/>
    <lineage>
        <taxon>Bacteria</taxon>
        <taxon>Bacillati</taxon>
        <taxon>Bacillota</taxon>
        <taxon>Clostridia</taxon>
        <taxon>Lachnospirales</taxon>
        <taxon>Lachnospiraceae</taxon>
        <taxon>Lachnospira</taxon>
    </lineage>
</organism>
<name>A0A7C9H0T4_9FIRM</name>
<dbReference type="InterPro" id="IPR027417">
    <property type="entry name" value="P-loop_NTPase"/>
</dbReference>
<dbReference type="Proteomes" id="UP000481964">
    <property type="component" value="Unassembled WGS sequence"/>
</dbReference>
<dbReference type="PROSITE" id="PS51257">
    <property type="entry name" value="PROKAR_LIPOPROTEIN"/>
    <property type="match status" value="1"/>
</dbReference>